<dbReference type="EMBL" id="CM010629">
    <property type="protein sequence ID" value="RID76468.1"/>
    <property type="molecule type" value="Genomic_DNA"/>
</dbReference>
<keyword evidence="1" id="KW-0732">Signal</keyword>
<dbReference type="AlphaFoldDB" id="A0A398AHQ6"/>
<evidence type="ECO:0000313" key="3">
    <source>
        <dbReference type="Proteomes" id="UP000264353"/>
    </source>
</evidence>
<dbReference type="Proteomes" id="UP000264353">
    <property type="component" value="Chromosome A2"/>
</dbReference>
<reference evidence="2 3" key="1">
    <citation type="submission" date="2018-06" db="EMBL/GenBank/DDBJ databases">
        <title>WGS assembly of Brassica rapa FPsc.</title>
        <authorList>
            <person name="Bowman J."/>
            <person name="Kohchi T."/>
            <person name="Yamato K."/>
            <person name="Jenkins J."/>
            <person name="Shu S."/>
            <person name="Ishizaki K."/>
            <person name="Yamaoka S."/>
            <person name="Nishihama R."/>
            <person name="Nakamura Y."/>
            <person name="Berger F."/>
            <person name="Adam C."/>
            <person name="Aki S."/>
            <person name="Althoff F."/>
            <person name="Araki T."/>
            <person name="Arteaga-Vazquez M."/>
            <person name="Balasubrmanian S."/>
            <person name="Bauer D."/>
            <person name="Boehm C."/>
            <person name="Briginshaw L."/>
            <person name="Caballero-Perez J."/>
            <person name="Catarino B."/>
            <person name="Chen F."/>
            <person name="Chiyoda S."/>
            <person name="Chovatia M."/>
            <person name="Davies K."/>
            <person name="Delmans M."/>
            <person name="Demura T."/>
            <person name="Dierschke T."/>
            <person name="Dolan L."/>
            <person name="Dorantes-Acosta A."/>
            <person name="Eklund D."/>
            <person name="Florent S."/>
            <person name="Flores-Sandoval E."/>
            <person name="Fujiyama A."/>
            <person name="Fukuzawa H."/>
            <person name="Galik B."/>
            <person name="Grimanelli D."/>
            <person name="Grimwood J."/>
            <person name="Grossniklaus U."/>
            <person name="Hamada T."/>
            <person name="Haseloff J."/>
            <person name="Hetherington A."/>
            <person name="Higo A."/>
            <person name="Hirakawa Y."/>
            <person name="Hundley H."/>
            <person name="Ikeda Y."/>
            <person name="Inoue K."/>
            <person name="Inoue S."/>
            <person name="Ishida S."/>
            <person name="Jia Q."/>
            <person name="Kakita M."/>
            <person name="Kanazawa T."/>
            <person name="Kawai Y."/>
            <person name="Kawashima T."/>
            <person name="Kennedy M."/>
            <person name="Kinose K."/>
            <person name="Kinoshita T."/>
            <person name="Kohara Y."/>
            <person name="Koide E."/>
            <person name="Komatsu K."/>
            <person name="Kopischke S."/>
            <person name="Kubo M."/>
            <person name="Kyozuka J."/>
            <person name="Lagercrantz U."/>
            <person name="Lin S."/>
            <person name="Lindquist E."/>
            <person name="Lipzen A."/>
            <person name="Lu C."/>
            <person name="Luna E."/>
            <person name="Martienssen R."/>
            <person name="Minamino N."/>
            <person name="Mizutani M."/>
            <person name="Mizutani M."/>
            <person name="Mochizuki N."/>
            <person name="Monte I."/>
            <person name="Mosher R."/>
            <person name="Nagasaki H."/>
            <person name="Nakagami H."/>
            <person name="Naramoto S."/>
            <person name="Nishitani K."/>
            <person name="Ohtani M."/>
            <person name="Okamoto T."/>
            <person name="Okumura M."/>
            <person name="Phillips J."/>
            <person name="Pollak B."/>
            <person name="Reinders A."/>
            <person name="Roevekamp M."/>
            <person name="Sano R."/>
            <person name="Sawa S."/>
            <person name="Schmid M."/>
            <person name="Shirakawa M."/>
            <person name="Solano R."/>
            <person name="Spunde A."/>
            <person name="Suetsugu N."/>
            <person name="Sugano S."/>
            <person name="Sugiyama A."/>
            <person name="Sun R."/>
            <person name="Suzuki Y."/>
            <person name="Takenaka M."/>
            <person name="Takezawa D."/>
            <person name="Tomogane H."/>
            <person name="Tsuzuki M."/>
            <person name="Ueda T."/>
            <person name="Umeda M."/>
            <person name="Ward J."/>
            <person name="Watanabe Y."/>
            <person name="Yazaki K."/>
            <person name="Yokoyama R."/>
            <person name="Yoshitake Y."/>
            <person name="Yotsui I."/>
            <person name="Zachgo S."/>
            <person name="Schmutz J."/>
        </authorList>
    </citation>
    <scope>NUCLEOTIDE SEQUENCE [LARGE SCALE GENOMIC DNA]</scope>
    <source>
        <strain evidence="3">cv. B-3</strain>
    </source>
</reference>
<organism evidence="2 3">
    <name type="scientific">Brassica campestris</name>
    <name type="common">Field mustard</name>
    <dbReference type="NCBI Taxonomy" id="3711"/>
    <lineage>
        <taxon>Eukaryota</taxon>
        <taxon>Viridiplantae</taxon>
        <taxon>Streptophyta</taxon>
        <taxon>Embryophyta</taxon>
        <taxon>Tracheophyta</taxon>
        <taxon>Spermatophyta</taxon>
        <taxon>Magnoliopsida</taxon>
        <taxon>eudicotyledons</taxon>
        <taxon>Gunneridae</taxon>
        <taxon>Pentapetalae</taxon>
        <taxon>rosids</taxon>
        <taxon>malvids</taxon>
        <taxon>Brassicales</taxon>
        <taxon>Brassicaceae</taxon>
        <taxon>Brassiceae</taxon>
        <taxon>Brassica</taxon>
    </lineage>
</organism>
<name>A0A398AHQ6_BRACM</name>
<feature type="chain" id="PRO_5017429417" evidence="1">
    <location>
        <begin position="19"/>
        <end position="60"/>
    </location>
</feature>
<gene>
    <name evidence="2" type="ORF">BRARA_B03437</name>
</gene>
<protein>
    <submittedName>
        <fullName evidence="2">Uncharacterized protein</fullName>
    </submittedName>
</protein>
<evidence type="ECO:0000313" key="2">
    <source>
        <dbReference type="EMBL" id="RID76468.1"/>
    </source>
</evidence>
<feature type="signal peptide" evidence="1">
    <location>
        <begin position="1"/>
        <end position="18"/>
    </location>
</feature>
<evidence type="ECO:0000256" key="1">
    <source>
        <dbReference type="SAM" id="SignalP"/>
    </source>
</evidence>
<proteinExistence type="predicted"/>
<accession>A0A398AHQ6</accession>
<sequence length="60" mass="6809">MLTTSSLVCLFFFSKVLFLSKELRELAAVDVELVKTPEKIGSESLQMNCGDMDKDYERDS</sequence>